<accession>A0ACB8V6N4</accession>
<comment type="caution">
    <text evidence="1">The sequence shown here is derived from an EMBL/GenBank/DDBJ whole genome shotgun (WGS) entry which is preliminary data.</text>
</comment>
<evidence type="ECO:0000313" key="2">
    <source>
        <dbReference type="Proteomes" id="UP000831701"/>
    </source>
</evidence>
<sequence>MSQKQRSWLWKNRKQRTRLNAVTIRRYRSGHCGQLQVPGRPLGTIKLDWTTNTDAIYKKGQSRLFFLRRLRSFNVCRTMLQMFYHSVVSSVIFYSVVCWGSRLKTVDTKRLNKLIRRAGSVLGVELESVVEVSERRMLRKLLSIMDNVCHPLHATLTSCQSSFSLQTTKELH</sequence>
<protein>
    <submittedName>
        <fullName evidence="1">Uncharacterized protein</fullName>
    </submittedName>
</protein>
<reference evidence="1" key="1">
    <citation type="submission" date="2022-04" db="EMBL/GenBank/DDBJ databases">
        <title>Jade perch genome.</title>
        <authorList>
            <person name="Chao B."/>
        </authorList>
    </citation>
    <scope>NUCLEOTIDE SEQUENCE</scope>
    <source>
        <strain evidence="1">CB-2022</strain>
    </source>
</reference>
<dbReference type="EMBL" id="CM041554">
    <property type="protein sequence ID" value="KAI3351311.1"/>
    <property type="molecule type" value="Genomic_DNA"/>
</dbReference>
<organism evidence="1 2">
    <name type="scientific">Scortum barcoo</name>
    <name type="common">barcoo grunter</name>
    <dbReference type="NCBI Taxonomy" id="214431"/>
    <lineage>
        <taxon>Eukaryota</taxon>
        <taxon>Metazoa</taxon>
        <taxon>Chordata</taxon>
        <taxon>Craniata</taxon>
        <taxon>Vertebrata</taxon>
        <taxon>Euteleostomi</taxon>
        <taxon>Actinopterygii</taxon>
        <taxon>Neopterygii</taxon>
        <taxon>Teleostei</taxon>
        <taxon>Neoteleostei</taxon>
        <taxon>Acanthomorphata</taxon>
        <taxon>Eupercaria</taxon>
        <taxon>Centrarchiformes</taxon>
        <taxon>Terapontoidei</taxon>
        <taxon>Terapontidae</taxon>
        <taxon>Scortum</taxon>
    </lineage>
</organism>
<evidence type="ECO:0000313" key="1">
    <source>
        <dbReference type="EMBL" id="KAI3351311.1"/>
    </source>
</evidence>
<dbReference type="Proteomes" id="UP000831701">
    <property type="component" value="Chromosome 24"/>
</dbReference>
<proteinExistence type="predicted"/>
<name>A0ACB8V6N4_9TELE</name>
<gene>
    <name evidence="1" type="ORF">L3Q82_005856</name>
</gene>
<keyword evidence="2" id="KW-1185">Reference proteome</keyword>